<dbReference type="SUPFAM" id="SSF52540">
    <property type="entry name" value="P-loop containing nucleoside triphosphate hydrolases"/>
    <property type="match status" value="1"/>
</dbReference>
<dbReference type="InterPro" id="IPR053227">
    <property type="entry name" value="TRPL-trafficking_regulator"/>
</dbReference>
<dbReference type="GO" id="GO:0070300">
    <property type="term" value="F:phosphatidic acid binding"/>
    <property type="evidence" value="ECO:0007669"/>
    <property type="project" value="TreeGrafter"/>
</dbReference>
<dbReference type="InterPro" id="IPR027417">
    <property type="entry name" value="P-loop_NTPase"/>
</dbReference>
<comment type="caution">
    <text evidence="2">The sequence shown here is derived from an EMBL/GenBank/DDBJ whole genome shotgun (WGS) entry which is preliminary data.</text>
</comment>
<dbReference type="InterPro" id="IPR038727">
    <property type="entry name" value="NadR/Ttd14_AAA_dom"/>
</dbReference>
<feature type="domain" description="NadR/Ttd14 AAA" evidence="1">
    <location>
        <begin position="12"/>
        <end position="182"/>
    </location>
</feature>
<dbReference type="Pfam" id="PF13521">
    <property type="entry name" value="AAA_28"/>
    <property type="match status" value="1"/>
</dbReference>
<dbReference type="GO" id="GO:0045494">
    <property type="term" value="P:photoreceptor cell maintenance"/>
    <property type="evidence" value="ECO:0007669"/>
    <property type="project" value="TreeGrafter"/>
</dbReference>
<name>A0AAD4N900_9BILA</name>
<keyword evidence="3" id="KW-1185">Reference proteome</keyword>
<evidence type="ECO:0000313" key="2">
    <source>
        <dbReference type="EMBL" id="KAI1719916.1"/>
    </source>
</evidence>
<organism evidence="2 3">
    <name type="scientific">Ditylenchus destructor</name>
    <dbReference type="NCBI Taxonomy" id="166010"/>
    <lineage>
        <taxon>Eukaryota</taxon>
        <taxon>Metazoa</taxon>
        <taxon>Ecdysozoa</taxon>
        <taxon>Nematoda</taxon>
        <taxon>Chromadorea</taxon>
        <taxon>Rhabditida</taxon>
        <taxon>Tylenchina</taxon>
        <taxon>Tylenchomorpha</taxon>
        <taxon>Sphaerularioidea</taxon>
        <taxon>Anguinidae</taxon>
        <taxon>Anguininae</taxon>
        <taxon>Ditylenchus</taxon>
    </lineage>
</organism>
<dbReference type="PANTHER" id="PTHR34932:SF1">
    <property type="entry name" value="TRPL TRANSLOCATION DEFECT PROTEIN 14"/>
    <property type="match status" value="1"/>
</dbReference>
<proteinExistence type="predicted"/>
<dbReference type="AlphaFoldDB" id="A0AAD4N900"/>
<reference evidence="2" key="1">
    <citation type="submission" date="2022-01" db="EMBL/GenBank/DDBJ databases">
        <title>Genome Sequence Resource for Two Populations of Ditylenchus destructor, the Migratory Endoparasitic Phytonematode.</title>
        <authorList>
            <person name="Zhang H."/>
            <person name="Lin R."/>
            <person name="Xie B."/>
        </authorList>
    </citation>
    <scope>NUCLEOTIDE SEQUENCE</scope>
    <source>
        <strain evidence="2">BazhouSP</strain>
    </source>
</reference>
<gene>
    <name evidence="2" type="ORF">DdX_05275</name>
</gene>
<dbReference type="GO" id="GO:0035091">
    <property type="term" value="F:phosphatidylinositol binding"/>
    <property type="evidence" value="ECO:0007669"/>
    <property type="project" value="TreeGrafter"/>
</dbReference>
<evidence type="ECO:0000313" key="3">
    <source>
        <dbReference type="Proteomes" id="UP001201812"/>
    </source>
</evidence>
<evidence type="ECO:0000259" key="1">
    <source>
        <dbReference type="Pfam" id="PF13521"/>
    </source>
</evidence>
<accession>A0AAD4N900</accession>
<sequence length="218" mass="25433">MRKNQFGRIWCKIVLTGGPCAGKTTAQKMIVDQIKAEYAGKWRVFTVAEAATFLYQGRIQRSTMDDARIQQWQEDILRTIIQLENVYEHIAETEVFNTLIICDRGGLDPKIFTASDNHWNAILQKVGITEDNILNRYDWVILLSSAPREIYEQAGNNECRRENHEEALRIDAKYGDLWKGHKQLLKVRNRKFTNDPQNDWTIKFDDVFDIIQTILDVK</sequence>
<dbReference type="Proteomes" id="UP001201812">
    <property type="component" value="Unassembled WGS sequence"/>
</dbReference>
<dbReference type="EMBL" id="JAKKPZ010000006">
    <property type="protein sequence ID" value="KAI1719916.1"/>
    <property type="molecule type" value="Genomic_DNA"/>
</dbReference>
<dbReference type="Gene3D" id="3.40.50.300">
    <property type="entry name" value="P-loop containing nucleotide triphosphate hydrolases"/>
    <property type="match status" value="1"/>
</dbReference>
<dbReference type="GO" id="GO:0005525">
    <property type="term" value="F:GTP binding"/>
    <property type="evidence" value="ECO:0007669"/>
    <property type="project" value="TreeGrafter"/>
</dbReference>
<protein>
    <submittedName>
        <fullName evidence="2">AAA domain-containing protein</fullName>
    </submittedName>
</protein>
<dbReference type="PANTHER" id="PTHR34932">
    <property type="entry name" value="TRPL TRANSLOCATION DEFECT PROTEIN 14"/>
    <property type="match status" value="1"/>
</dbReference>